<dbReference type="EMBL" id="JALNTZ010000006">
    <property type="protein sequence ID" value="KAJ3648480.1"/>
    <property type="molecule type" value="Genomic_DNA"/>
</dbReference>
<gene>
    <name evidence="7" type="ORF">Zmor_020280</name>
</gene>
<evidence type="ECO:0000256" key="3">
    <source>
        <dbReference type="ARBA" id="ARBA00022771"/>
    </source>
</evidence>
<keyword evidence="1" id="KW-0597">Phosphoprotein</keyword>
<dbReference type="GO" id="GO:0008270">
    <property type="term" value="F:zinc ion binding"/>
    <property type="evidence" value="ECO:0007669"/>
    <property type="project" value="UniProtKB-KW"/>
</dbReference>
<dbReference type="Gene3D" id="3.30.40.10">
    <property type="entry name" value="Zinc/RING finger domain, C3HC4 (zinc finger)"/>
    <property type="match status" value="1"/>
</dbReference>
<evidence type="ECO:0000256" key="2">
    <source>
        <dbReference type="ARBA" id="ARBA00022723"/>
    </source>
</evidence>
<dbReference type="Pfam" id="PF01363">
    <property type="entry name" value="FYVE"/>
    <property type="match status" value="1"/>
</dbReference>
<dbReference type="SMART" id="SM00064">
    <property type="entry name" value="FYVE"/>
    <property type="match status" value="1"/>
</dbReference>
<dbReference type="GO" id="GO:0000281">
    <property type="term" value="P:mitotic cytokinesis"/>
    <property type="evidence" value="ECO:0007669"/>
    <property type="project" value="InterPro"/>
</dbReference>
<dbReference type="GO" id="GO:0030496">
    <property type="term" value="C:midbody"/>
    <property type="evidence" value="ECO:0007669"/>
    <property type="project" value="TreeGrafter"/>
</dbReference>
<dbReference type="PANTHER" id="PTHR46591:SF1">
    <property type="entry name" value="ZINC FINGER FYVE DOMAIN-CONTAINING PROTEIN 26"/>
    <property type="match status" value="1"/>
</dbReference>
<dbReference type="GO" id="GO:0032465">
    <property type="term" value="P:regulation of cytokinesis"/>
    <property type="evidence" value="ECO:0007669"/>
    <property type="project" value="TreeGrafter"/>
</dbReference>
<feature type="domain" description="FYVE-type" evidence="6">
    <location>
        <begin position="734"/>
        <end position="794"/>
    </location>
</feature>
<evidence type="ECO:0000256" key="5">
    <source>
        <dbReference type="PROSITE-ProRule" id="PRU00091"/>
    </source>
</evidence>
<protein>
    <recommendedName>
        <fullName evidence="6">FYVE-type domain-containing protein</fullName>
    </recommendedName>
</protein>
<dbReference type="SUPFAM" id="SSF57903">
    <property type="entry name" value="FYVE/PHD zinc finger"/>
    <property type="match status" value="1"/>
</dbReference>
<dbReference type="InterPro" id="IPR057946">
    <property type="entry name" value="TPR_ZFYVE26"/>
</dbReference>
<evidence type="ECO:0000256" key="4">
    <source>
        <dbReference type="ARBA" id="ARBA00022833"/>
    </source>
</evidence>
<evidence type="ECO:0000259" key="6">
    <source>
        <dbReference type="PROSITE" id="PS50178"/>
    </source>
</evidence>
<dbReference type="GO" id="GO:0005765">
    <property type="term" value="C:lysosomal membrane"/>
    <property type="evidence" value="ECO:0007669"/>
    <property type="project" value="TreeGrafter"/>
</dbReference>
<keyword evidence="4" id="KW-0862">Zinc</keyword>
<dbReference type="InterPro" id="IPR013083">
    <property type="entry name" value="Znf_RING/FYVE/PHD"/>
</dbReference>
<dbReference type="PANTHER" id="PTHR46591">
    <property type="entry name" value="ZINC FINGER FYVE DOMAIN-CONTAINING PROTEIN 26"/>
    <property type="match status" value="1"/>
</dbReference>
<comment type="caution">
    <text evidence="7">The sequence shown here is derived from an EMBL/GenBank/DDBJ whole genome shotgun (WGS) entry which is preliminary data.</text>
</comment>
<proteinExistence type="predicted"/>
<dbReference type="GO" id="GO:0032266">
    <property type="term" value="F:phosphatidylinositol-3-phosphate binding"/>
    <property type="evidence" value="ECO:0007669"/>
    <property type="project" value="InterPro"/>
</dbReference>
<keyword evidence="8" id="KW-1185">Reference proteome</keyword>
<evidence type="ECO:0000313" key="7">
    <source>
        <dbReference type="EMBL" id="KAJ3648480.1"/>
    </source>
</evidence>
<dbReference type="GO" id="GO:0000724">
    <property type="term" value="P:double-strand break repair via homologous recombination"/>
    <property type="evidence" value="ECO:0007669"/>
    <property type="project" value="InterPro"/>
</dbReference>
<name>A0AA38I3N0_9CUCU</name>
<dbReference type="PROSITE" id="PS50178">
    <property type="entry name" value="ZF_FYVE"/>
    <property type="match status" value="1"/>
</dbReference>
<dbReference type="InterPro" id="IPR000306">
    <property type="entry name" value="Znf_FYVE"/>
</dbReference>
<evidence type="ECO:0000256" key="1">
    <source>
        <dbReference type="ARBA" id="ARBA00022553"/>
    </source>
</evidence>
<keyword evidence="2" id="KW-0479">Metal-binding</keyword>
<organism evidence="7 8">
    <name type="scientific">Zophobas morio</name>
    <dbReference type="NCBI Taxonomy" id="2755281"/>
    <lineage>
        <taxon>Eukaryota</taxon>
        <taxon>Metazoa</taxon>
        <taxon>Ecdysozoa</taxon>
        <taxon>Arthropoda</taxon>
        <taxon>Hexapoda</taxon>
        <taxon>Insecta</taxon>
        <taxon>Pterygota</taxon>
        <taxon>Neoptera</taxon>
        <taxon>Endopterygota</taxon>
        <taxon>Coleoptera</taxon>
        <taxon>Polyphaga</taxon>
        <taxon>Cucujiformia</taxon>
        <taxon>Tenebrionidae</taxon>
        <taxon>Zophobas</taxon>
    </lineage>
</organism>
<sequence>MEKLGEKFKHVLHFKSDNETFMNVFDFALTSTKTWEESELLLKLAADKYNLDDSIPSNYRNFYKRITELAYVVGPKDNVSLPEILTSPQYPLDVTHYNSKEEFYDALGKLYDEFQTQVQNRDPGSFNKNHPSHKTLLKMNDLCQKYLQETSSEKEPIQYLQRTFNYLKAFSRILYIEQNSSDIITKQTNASFFDIFDFNRSELTGKLLFERHLDPTEFEKYFGKLKLDFLYHVVGNCFPTINLHVQENVTVEELYHDNMLYIPSPSIIVYIQKRNWLLAFILSEMYKVEGIKIDISEVRLRTFFNYLKLPKIQHLKAIFEKNDIIAALQNCISAQKVRLYLRQHIVEPDVISIQSAHSNSSEEVLETGVEMLEDAKTTNWKSLYDLIESVPENQMKKKPDLVALRDMVLVNIVQDGFESEYYRYTFYITERDLRIDTIFNNLKRWPGKFASDVIKAEVSRFDCLMDSKVETLRDWLKHIELNEQLKTVFDLKSWYKSYNFCKNYPESALEKILLTDNVDHLLDFIKLYKPSEDTLCNITTTYLSKIMDLNIPLTKIKTILDSLPFEHAINTCHNLLTLLRNLEYLQFIADYLNNNVTDDLFLKNVQVSLKMLTVFNATDQEQLFCLINEPLSILEVLLMNTKLDKLAAILEVLNVPNQDYSREIISVEKIDELLRRYAEKSLDFRVITHPNPRLLKTPEPTKLLQSFDSLSLASDKKQFVVPEVVPTKEEWVQNDEVVECMCCRQVTFSMFSRRHHCRRCGRVVCYACSLKRMLVPTYGDILVRVCLDCFAQTCSSSDKSDSNASEKSDLPSSRSFVQEYWFLNDDPEHNKIIREEFSYEHAPSTSLCFSILKYHSKSVEYPKFLLEQCEIMLKLLQPNKEPTHEIDYLLVIKMLKSLAVAAKMVSAENMLSSGTSMADRILSQAELLALLAERGCLNLMPLVGGQNLYIDPTVLRRLRDKLLQREQWNLALEVSTKAGLDNSGVFAAWGKSCLKAGSLLVARDKFQRCLDRHNQYETSSIASRQSDLYRSLDSLTLSRSRLSSRISTSSTLSTENKPIKDPPLLHEIIEILETKTRTIKSEVLEKAQRITISGSMSSLNQIAPFTVHTDTAICVVNRIKNLKEIVSGNFSFAEGKKVNPYSSKPSIDPIFYDECVYYLTKYGTHLSLLEFYVRHGDIHTALLYIVENRLTTDLFVEVYMKCLKDGVVNILQEQMSRIDSSLNLWKDYLRQLCRQLEKHQLLNCLYQLQLYIGDYVRAAMTCIRFYEENVKSFTELANNMTHLYKGEEHLKQVLEQEQWVDVSVDTMSTNSKDSFHERMLSNPDLVMKIDTKDINKHIDTVSRQVEIVNFLSRCESSGVNTRQLLTDLISFKDSNFTNEKLTIPILFGSTADKIHLATMAIVAGRSVEEGFQLATNIIEDFKLRPIKVYCLAGKQFAKSERYNGISQLVNCIKSTGINDSAVSDMLDEMLAQAVGTLIKANVTATKVEELIKLIKDRAIKISAYIEAKQLKTAYFLAVKYKRTADVRRIQREAELLNMPAIKALCQKVLQTSPSTSHSKE</sequence>
<dbReference type="InterPro" id="IPR011011">
    <property type="entry name" value="Znf_FYVE_PHD"/>
</dbReference>
<reference evidence="7" key="1">
    <citation type="journal article" date="2023" name="G3 (Bethesda)">
        <title>Whole genome assemblies of Zophobas morio and Tenebrio molitor.</title>
        <authorList>
            <person name="Kaur S."/>
            <person name="Stinson S.A."/>
            <person name="diCenzo G.C."/>
        </authorList>
    </citation>
    <scope>NUCLEOTIDE SEQUENCE</scope>
    <source>
        <strain evidence="7">QUZm001</strain>
    </source>
</reference>
<accession>A0AA38I3N0</accession>
<dbReference type="Proteomes" id="UP001168821">
    <property type="component" value="Unassembled WGS sequence"/>
</dbReference>
<dbReference type="InterPro" id="IPR028730">
    <property type="entry name" value="ZFYVE26"/>
</dbReference>
<dbReference type="Pfam" id="PF25569">
    <property type="entry name" value="TPR_ZFYVE26"/>
    <property type="match status" value="1"/>
</dbReference>
<evidence type="ECO:0000313" key="8">
    <source>
        <dbReference type="Proteomes" id="UP001168821"/>
    </source>
</evidence>
<keyword evidence="3 5" id="KW-0863">Zinc-finger</keyword>
<dbReference type="InterPro" id="IPR017455">
    <property type="entry name" value="Znf_FYVE-rel"/>
</dbReference>
<dbReference type="GO" id="GO:0005813">
    <property type="term" value="C:centrosome"/>
    <property type="evidence" value="ECO:0007669"/>
    <property type="project" value="TreeGrafter"/>
</dbReference>